<evidence type="ECO:0000313" key="2">
    <source>
        <dbReference type="Proteomes" id="UP001479290"/>
    </source>
</evidence>
<keyword evidence="2" id="KW-1185">Reference proteome</keyword>
<evidence type="ECO:0000313" key="1">
    <source>
        <dbReference type="EMBL" id="KAK9975912.1"/>
    </source>
</evidence>
<reference evidence="1 2" key="1">
    <citation type="submission" date="2024-05" db="EMBL/GenBank/DDBJ databases">
        <title>A high-quality chromosomal-level genome assembly of Topmouth culter (Culter alburnus).</title>
        <authorList>
            <person name="Zhao H."/>
        </authorList>
    </citation>
    <scope>NUCLEOTIDE SEQUENCE [LARGE SCALE GENOMIC DNA]</scope>
    <source>
        <strain evidence="1">CATC2023</strain>
        <tissue evidence="1">Muscle</tissue>
    </source>
</reference>
<dbReference type="Proteomes" id="UP001479290">
    <property type="component" value="Unassembled WGS sequence"/>
</dbReference>
<accession>A0AAW2AR52</accession>
<dbReference type="EMBL" id="JAWDJR010000004">
    <property type="protein sequence ID" value="KAK9975912.1"/>
    <property type="molecule type" value="Genomic_DNA"/>
</dbReference>
<comment type="caution">
    <text evidence="1">The sequence shown here is derived from an EMBL/GenBank/DDBJ whole genome shotgun (WGS) entry which is preliminary data.</text>
</comment>
<dbReference type="AlphaFoldDB" id="A0AAW2AR52"/>
<organism evidence="1 2">
    <name type="scientific">Culter alburnus</name>
    <name type="common">Topmouth culter</name>
    <dbReference type="NCBI Taxonomy" id="194366"/>
    <lineage>
        <taxon>Eukaryota</taxon>
        <taxon>Metazoa</taxon>
        <taxon>Chordata</taxon>
        <taxon>Craniata</taxon>
        <taxon>Vertebrata</taxon>
        <taxon>Euteleostomi</taxon>
        <taxon>Actinopterygii</taxon>
        <taxon>Neopterygii</taxon>
        <taxon>Teleostei</taxon>
        <taxon>Ostariophysi</taxon>
        <taxon>Cypriniformes</taxon>
        <taxon>Xenocyprididae</taxon>
        <taxon>Xenocypridinae</taxon>
        <taxon>Culter</taxon>
    </lineage>
</organism>
<protein>
    <submittedName>
        <fullName evidence="1">Uncharacterized protein</fullName>
    </submittedName>
</protein>
<name>A0AAW2AR52_CULAL</name>
<sequence length="50" mass="5905">AFEDRQLRIPVRGSPDLIHILHMLYSRMRTCECLHPTYLRKPVTPLICTL</sequence>
<gene>
    <name evidence="1" type="ORF">ABG768_021139</name>
</gene>
<feature type="non-terminal residue" evidence="1">
    <location>
        <position position="1"/>
    </location>
</feature>
<feature type="non-terminal residue" evidence="1">
    <location>
        <position position="50"/>
    </location>
</feature>
<proteinExistence type="predicted"/>